<proteinExistence type="predicted"/>
<keyword evidence="2" id="KW-1185">Reference proteome</keyword>
<accession>A0A162D2Z8</accession>
<dbReference type="Proteomes" id="UP000076858">
    <property type="component" value="Unassembled WGS sequence"/>
</dbReference>
<name>A0A162D2Z8_9CRUS</name>
<comment type="caution">
    <text evidence="1">The sequence shown here is derived from an EMBL/GenBank/DDBJ whole genome shotgun (WGS) entry which is preliminary data.</text>
</comment>
<sequence length="72" mass="8292">MVFFDEAEMGFSDAEEMVFSDEAEMGFSDAEEMVFSENQQQQNEQDVVWIHGKDLESPDASRFFSDGQKLLQ</sequence>
<reference evidence="1 2" key="1">
    <citation type="submission" date="2016-03" db="EMBL/GenBank/DDBJ databases">
        <title>EvidentialGene: Evidence-directed Construction of Genes on Genomes.</title>
        <authorList>
            <person name="Gilbert D.G."/>
            <person name="Choi J.-H."/>
            <person name="Mockaitis K."/>
            <person name="Colbourne J."/>
            <person name="Pfrender M."/>
        </authorList>
    </citation>
    <scope>NUCLEOTIDE SEQUENCE [LARGE SCALE GENOMIC DNA]</scope>
    <source>
        <strain evidence="1 2">Xinb3</strain>
        <tissue evidence="1">Complete organism</tissue>
    </source>
</reference>
<dbReference type="EMBL" id="LRGB01002844">
    <property type="protein sequence ID" value="KZS06164.1"/>
    <property type="molecule type" value="Genomic_DNA"/>
</dbReference>
<dbReference type="AlphaFoldDB" id="A0A162D2Z8"/>
<gene>
    <name evidence="1" type="ORF">APZ42_030465</name>
</gene>
<evidence type="ECO:0000313" key="2">
    <source>
        <dbReference type="Proteomes" id="UP000076858"/>
    </source>
</evidence>
<organism evidence="1 2">
    <name type="scientific">Daphnia magna</name>
    <dbReference type="NCBI Taxonomy" id="35525"/>
    <lineage>
        <taxon>Eukaryota</taxon>
        <taxon>Metazoa</taxon>
        <taxon>Ecdysozoa</taxon>
        <taxon>Arthropoda</taxon>
        <taxon>Crustacea</taxon>
        <taxon>Branchiopoda</taxon>
        <taxon>Diplostraca</taxon>
        <taxon>Cladocera</taxon>
        <taxon>Anomopoda</taxon>
        <taxon>Daphniidae</taxon>
        <taxon>Daphnia</taxon>
    </lineage>
</organism>
<protein>
    <submittedName>
        <fullName evidence="1">Uncharacterized protein</fullName>
    </submittedName>
</protein>
<evidence type="ECO:0000313" key="1">
    <source>
        <dbReference type="EMBL" id="KZS06164.1"/>
    </source>
</evidence>